<comment type="caution">
    <text evidence="12">The sequence shown here is derived from an EMBL/GenBank/DDBJ whole genome shotgun (WGS) entry which is preliminary data.</text>
</comment>
<dbReference type="InterPro" id="IPR034642">
    <property type="entry name" value="Proteasome_subunit_alpha6"/>
</dbReference>
<evidence type="ECO:0000256" key="2">
    <source>
        <dbReference type="ARBA" id="ARBA00004123"/>
    </source>
</evidence>
<evidence type="ECO:0000256" key="10">
    <source>
        <dbReference type="PROSITE-ProRule" id="PRU00808"/>
    </source>
</evidence>
<comment type="similarity">
    <text evidence="10">Belongs to the peptidase T1A family.</text>
</comment>
<evidence type="ECO:0000256" key="8">
    <source>
        <dbReference type="ARBA" id="ARBA00023180"/>
    </source>
</evidence>
<dbReference type="PROSITE" id="PS00388">
    <property type="entry name" value="PROTEASOME_ALPHA_1"/>
    <property type="match status" value="1"/>
</dbReference>
<evidence type="ECO:0000313" key="12">
    <source>
        <dbReference type="EMBL" id="KAG9508751.1"/>
    </source>
</evidence>
<dbReference type="InterPro" id="IPR023332">
    <property type="entry name" value="Proteasome_alpha-type"/>
</dbReference>
<keyword evidence="9" id="KW-0539">Nucleus</keyword>
<dbReference type="CDD" id="cd03754">
    <property type="entry name" value="proteasome_alpha_type_6"/>
    <property type="match status" value="1"/>
</dbReference>
<accession>A0ABQ7S5U6</accession>
<dbReference type="PANTHER" id="PTHR11599">
    <property type="entry name" value="PROTEASOME SUBUNIT ALPHA/BETA"/>
    <property type="match status" value="1"/>
</dbReference>
<dbReference type="Pfam" id="PF00227">
    <property type="entry name" value="Proteasome"/>
    <property type="match status" value="1"/>
</dbReference>
<keyword evidence="6" id="KW-0963">Cytoplasm</keyword>
<dbReference type="EMBL" id="JAIFTH010001015">
    <property type="protein sequence ID" value="KAG9508751.1"/>
    <property type="molecule type" value="Genomic_DNA"/>
</dbReference>
<evidence type="ECO:0000256" key="1">
    <source>
        <dbReference type="ARBA" id="ARBA00002000"/>
    </source>
</evidence>
<dbReference type="InterPro" id="IPR000426">
    <property type="entry name" value="Proteasome_asu_N"/>
</dbReference>
<organism evidence="12 13">
    <name type="scientific">Fragariocoptes setiger</name>
    <dbReference type="NCBI Taxonomy" id="1670756"/>
    <lineage>
        <taxon>Eukaryota</taxon>
        <taxon>Metazoa</taxon>
        <taxon>Ecdysozoa</taxon>
        <taxon>Arthropoda</taxon>
        <taxon>Chelicerata</taxon>
        <taxon>Arachnida</taxon>
        <taxon>Acari</taxon>
        <taxon>Acariformes</taxon>
        <taxon>Trombidiformes</taxon>
        <taxon>Prostigmata</taxon>
        <taxon>Eupodina</taxon>
        <taxon>Eriophyoidea</taxon>
        <taxon>Phytoptidae</taxon>
        <taxon>Fragariocoptes</taxon>
    </lineage>
</organism>
<dbReference type="SMART" id="SM00948">
    <property type="entry name" value="Proteasome_A_N"/>
    <property type="match status" value="1"/>
</dbReference>
<evidence type="ECO:0000256" key="7">
    <source>
        <dbReference type="ARBA" id="ARBA00022942"/>
    </source>
</evidence>
<dbReference type="Gene3D" id="3.60.20.10">
    <property type="entry name" value="Glutamine Phosphoribosylpyrophosphate, subunit 1, domain 1"/>
    <property type="match status" value="1"/>
</dbReference>
<sequence length="323" mass="35756">MKCQHGPRECLGNKIHACIIDQAKSSGKSIEAINCMFNHRSFRDPDISGKDISEAVTTSHLSIIFYTIAISISKLRYKITMARGTSAGFDRHITIFSPEGRLYQVEYAFKAINQAGITSVGLRGTDSAVVVSQKKVGDKSIDPKSISHVFRLTDSIGCSITGNLPDSYSQIQRARYEAANFQYKFGYPIPIEVLTRRLADIAQVYTQNAEMRPLGTSMMLIACEDGQPLLYKTDPAGYFCGYRGSAVGVKAAECSNYLEKKLRKKQDYNKTDTAQLAIRTLSQTLGIDFKPTDIEVGEVDKSGLFKILSESEIEEHLNSISMS</sequence>
<keyword evidence="13" id="KW-1185">Reference proteome</keyword>
<feature type="non-terminal residue" evidence="12">
    <location>
        <position position="323"/>
    </location>
</feature>
<dbReference type="InterPro" id="IPR001353">
    <property type="entry name" value="Proteasome_sua/b"/>
</dbReference>
<dbReference type="Pfam" id="PF03227">
    <property type="entry name" value="GILT"/>
    <property type="match status" value="1"/>
</dbReference>
<reference evidence="12 13" key="1">
    <citation type="submission" date="2020-10" db="EMBL/GenBank/DDBJ databases">
        <authorList>
            <person name="Klimov P.B."/>
            <person name="Dyachkov S.M."/>
            <person name="Chetverikov P.E."/>
        </authorList>
    </citation>
    <scope>NUCLEOTIDE SEQUENCE [LARGE SCALE GENOMIC DNA]</scope>
    <source>
        <strain evidence="12">BMOC 18-1129-001#AD2665</strain>
        <tissue evidence="12">Entire mites</tissue>
    </source>
</reference>
<dbReference type="InterPro" id="IPR004911">
    <property type="entry name" value="Interferon-induced_GILT"/>
</dbReference>
<proteinExistence type="inferred from homology"/>
<comment type="similarity">
    <text evidence="4">Belongs to the GILT family.</text>
</comment>
<dbReference type="PROSITE" id="PS51475">
    <property type="entry name" value="PROTEASOME_ALPHA_2"/>
    <property type="match status" value="1"/>
</dbReference>
<dbReference type="InterPro" id="IPR050115">
    <property type="entry name" value="Proteasome_alpha"/>
</dbReference>
<name>A0ABQ7S5U6_9ACAR</name>
<comment type="subcellular location">
    <subcellularLocation>
        <location evidence="3">Cytoplasm</location>
    </subcellularLocation>
    <subcellularLocation>
        <location evidence="2">Nucleus</location>
    </subcellularLocation>
</comment>
<comment type="function">
    <text evidence="1">The proteasome is a multicatalytic proteinase complex which is characterized by its ability to cleave peptides with Arg, Phe, Tyr, Leu, and Glu adjacent to the leaving group at neutral or slightly basic pH. The proteasome has an ATP-dependent proteolytic activity.</text>
</comment>
<evidence type="ECO:0000256" key="9">
    <source>
        <dbReference type="ARBA" id="ARBA00023242"/>
    </source>
</evidence>
<dbReference type="GO" id="GO:0000502">
    <property type="term" value="C:proteasome complex"/>
    <property type="evidence" value="ECO:0007669"/>
    <property type="project" value="UniProtKB-KW"/>
</dbReference>
<feature type="domain" description="Proteasome alpha-type subunits" evidence="11">
    <location>
        <begin position="89"/>
        <end position="111"/>
    </location>
</feature>
<evidence type="ECO:0000256" key="5">
    <source>
        <dbReference type="ARBA" id="ARBA00021332"/>
    </source>
</evidence>
<dbReference type="SUPFAM" id="SSF56235">
    <property type="entry name" value="N-terminal nucleophile aminohydrolases (Ntn hydrolases)"/>
    <property type="match status" value="1"/>
</dbReference>
<keyword evidence="7 10" id="KW-0647">Proteasome</keyword>
<dbReference type="Pfam" id="PF10584">
    <property type="entry name" value="Proteasome_A_N"/>
    <property type="match status" value="1"/>
</dbReference>
<evidence type="ECO:0000256" key="3">
    <source>
        <dbReference type="ARBA" id="ARBA00004496"/>
    </source>
</evidence>
<evidence type="ECO:0000256" key="4">
    <source>
        <dbReference type="ARBA" id="ARBA00005679"/>
    </source>
</evidence>
<evidence type="ECO:0000256" key="6">
    <source>
        <dbReference type="ARBA" id="ARBA00022490"/>
    </source>
</evidence>
<keyword evidence="8" id="KW-0325">Glycoprotein</keyword>
<dbReference type="Proteomes" id="UP000825002">
    <property type="component" value="Unassembled WGS sequence"/>
</dbReference>
<gene>
    <name evidence="12" type="primary">Psma6</name>
    <name evidence="12" type="ORF">GZH46_02747</name>
</gene>
<evidence type="ECO:0000313" key="13">
    <source>
        <dbReference type="Proteomes" id="UP000825002"/>
    </source>
</evidence>
<evidence type="ECO:0000259" key="11">
    <source>
        <dbReference type="PROSITE" id="PS00388"/>
    </source>
</evidence>
<dbReference type="InterPro" id="IPR029055">
    <property type="entry name" value="Ntn_hydrolases_N"/>
</dbReference>
<protein>
    <recommendedName>
        <fullName evidence="5">Proteasome subunit alpha type-6</fullName>
    </recommendedName>
</protein>